<reference evidence="3 4" key="1">
    <citation type="submission" date="2022-11" db="UniProtKB">
        <authorList>
            <consortium name="WormBaseParasite"/>
        </authorList>
    </citation>
    <scope>IDENTIFICATION</scope>
</reference>
<evidence type="ECO:0000313" key="4">
    <source>
        <dbReference type="WBParaSite" id="Gr19_v10_g10047.t1"/>
    </source>
</evidence>
<dbReference type="AlphaFoldDB" id="A0A914GSR5"/>
<accession>A0A914GSR5</accession>
<keyword evidence="2" id="KW-1185">Reference proteome</keyword>
<feature type="region of interest" description="Disordered" evidence="1">
    <location>
        <begin position="101"/>
        <end position="122"/>
    </location>
</feature>
<protein>
    <submittedName>
        <fullName evidence="3 4">Uncharacterized protein</fullName>
    </submittedName>
</protein>
<evidence type="ECO:0000313" key="3">
    <source>
        <dbReference type="WBParaSite" id="Gr19_v10_g10046.t1"/>
    </source>
</evidence>
<evidence type="ECO:0000256" key="1">
    <source>
        <dbReference type="SAM" id="MobiDB-lite"/>
    </source>
</evidence>
<dbReference type="Proteomes" id="UP000887572">
    <property type="component" value="Unplaced"/>
</dbReference>
<organism evidence="2 3">
    <name type="scientific">Globodera rostochiensis</name>
    <name type="common">Golden nematode worm</name>
    <name type="synonym">Heterodera rostochiensis</name>
    <dbReference type="NCBI Taxonomy" id="31243"/>
    <lineage>
        <taxon>Eukaryota</taxon>
        <taxon>Metazoa</taxon>
        <taxon>Ecdysozoa</taxon>
        <taxon>Nematoda</taxon>
        <taxon>Chromadorea</taxon>
        <taxon>Rhabditida</taxon>
        <taxon>Tylenchina</taxon>
        <taxon>Tylenchomorpha</taxon>
        <taxon>Tylenchoidea</taxon>
        <taxon>Heteroderidae</taxon>
        <taxon>Heteroderinae</taxon>
        <taxon>Globodera</taxon>
    </lineage>
</organism>
<name>A0A914GSR5_GLORO</name>
<proteinExistence type="predicted"/>
<evidence type="ECO:0000313" key="2">
    <source>
        <dbReference type="Proteomes" id="UP000887572"/>
    </source>
</evidence>
<dbReference type="WBParaSite" id="Gr19_v10_g10046.t1">
    <property type="protein sequence ID" value="Gr19_v10_g10046.t1"/>
    <property type="gene ID" value="Gr19_v10_g10046"/>
</dbReference>
<sequence length="122" mass="13508">MFPATVLLAREGSIGRMCRSGINWTNVPFRDQLDECAVQGSIGRMCRSGINWTNVPFTLPPDRKLATLSVDDIILWRSGSICLIAVKVSFAAAAADQQQNCRPRRSSANERRPFKSAIRGKL</sequence>
<dbReference type="WBParaSite" id="Gr19_v10_g10047.t1">
    <property type="protein sequence ID" value="Gr19_v10_g10047.t1"/>
    <property type="gene ID" value="Gr19_v10_g10047"/>
</dbReference>